<evidence type="ECO:0000313" key="3">
    <source>
        <dbReference type="Proteomes" id="UP000046395"/>
    </source>
</evidence>
<feature type="domain" description="DUF7083" evidence="2">
    <location>
        <begin position="49"/>
        <end position="131"/>
    </location>
</feature>
<dbReference type="InterPro" id="IPR055510">
    <property type="entry name" value="DUF7083"/>
</dbReference>
<evidence type="ECO:0000259" key="2">
    <source>
        <dbReference type="Pfam" id="PF23309"/>
    </source>
</evidence>
<dbReference type="Pfam" id="PF23309">
    <property type="entry name" value="DUF7083"/>
    <property type="match status" value="1"/>
</dbReference>
<dbReference type="WBParaSite" id="TMUE_1000003169.1">
    <property type="protein sequence ID" value="TMUE_1000003169.1"/>
    <property type="gene ID" value="WBGene00298629"/>
</dbReference>
<protein>
    <submittedName>
        <fullName evidence="4">CCHC-type domain-containing protein</fullName>
    </submittedName>
</protein>
<name>A0A5S6Q7H8_TRIMR</name>
<organism evidence="3 4">
    <name type="scientific">Trichuris muris</name>
    <name type="common">Mouse whipworm</name>
    <dbReference type="NCBI Taxonomy" id="70415"/>
    <lineage>
        <taxon>Eukaryota</taxon>
        <taxon>Metazoa</taxon>
        <taxon>Ecdysozoa</taxon>
        <taxon>Nematoda</taxon>
        <taxon>Enoplea</taxon>
        <taxon>Dorylaimia</taxon>
        <taxon>Trichinellida</taxon>
        <taxon>Trichuridae</taxon>
        <taxon>Trichuris</taxon>
    </lineage>
</organism>
<dbReference type="AlphaFoldDB" id="A0A5S6Q7H8"/>
<evidence type="ECO:0000313" key="4">
    <source>
        <dbReference type="WBParaSite" id="TMUE_1000003169.1"/>
    </source>
</evidence>
<keyword evidence="1" id="KW-0175">Coiled coil</keyword>
<reference evidence="4" key="1">
    <citation type="submission" date="2019-12" db="UniProtKB">
        <authorList>
            <consortium name="WormBaseParasite"/>
        </authorList>
    </citation>
    <scope>IDENTIFICATION</scope>
</reference>
<feature type="coiled-coil region" evidence="1">
    <location>
        <begin position="5"/>
        <end position="32"/>
    </location>
</feature>
<keyword evidence="3" id="KW-1185">Reference proteome</keyword>
<dbReference type="Proteomes" id="UP000046395">
    <property type="component" value="Unassembled WGS sequence"/>
</dbReference>
<sequence length="353" mass="39926">MADISSDLRALLAQQQQQMNQQQQQFRALLQSFEKVCALAPQSQQPSLDALAAAVTEFAYDPDSGVTFEAWFKRFEGIFTVDCAALEDKAKVRFLLRKLSTSVHDKYCNFILPKKPDDFSFEATVTSLKELLSLQTSLFSTRYKCQKLVKRESDDFVTYAGIVNRACEDFQFGTLTADQFKCLILICGLQAQHDSELRLRLLNRLESDPGISIKKLTDECNWFIGLRCDSKLVESTAVSTEHSFSVSALSAEKSKHSDSRKVPYQVDTAPRQNTKQPPSPCWLCGAMHYVRFCQYRKHKCTKCGKSGHKEGYHNCGARKNVTPFPHDSKKKGKRYFKSNGVHAVFGEPILSNN</sequence>
<evidence type="ECO:0000256" key="1">
    <source>
        <dbReference type="SAM" id="Coils"/>
    </source>
</evidence>
<proteinExistence type="predicted"/>
<accession>A0A5S6Q7H8</accession>